<dbReference type="EMBL" id="AMQM01008869">
    <property type="status" value="NOT_ANNOTATED_CDS"/>
    <property type="molecule type" value="Genomic_DNA"/>
</dbReference>
<dbReference type="InParanoid" id="T1FJU9"/>
<evidence type="ECO:0000313" key="1">
    <source>
        <dbReference type="EMBL" id="ESO10473.1"/>
    </source>
</evidence>
<evidence type="ECO:0000313" key="3">
    <source>
        <dbReference type="Proteomes" id="UP000015101"/>
    </source>
</evidence>
<dbReference type="HOGENOM" id="CLU_2173677_0_0_1"/>
<protein>
    <submittedName>
        <fullName evidence="1 2">Uncharacterized protein</fullName>
    </submittedName>
</protein>
<proteinExistence type="predicted"/>
<reference evidence="1 3" key="2">
    <citation type="journal article" date="2013" name="Nature">
        <title>Insights into bilaterian evolution from three spiralian genomes.</title>
        <authorList>
            <person name="Simakov O."/>
            <person name="Marletaz F."/>
            <person name="Cho S.J."/>
            <person name="Edsinger-Gonzales E."/>
            <person name="Havlak P."/>
            <person name="Hellsten U."/>
            <person name="Kuo D.H."/>
            <person name="Larsson T."/>
            <person name="Lv J."/>
            <person name="Arendt D."/>
            <person name="Savage R."/>
            <person name="Osoegawa K."/>
            <person name="de Jong P."/>
            <person name="Grimwood J."/>
            <person name="Chapman J.A."/>
            <person name="Shapiro H."/>
            <person name="Aerts A."/>
            <person name="Otillar R.P."/>
            <person name="Terry A.Y."/>
            <person name="Boore J.L."/>
            <person name="Grigoriev I.V."/>
            <person name="Lindberg D.R."/>
            <person name="Seaver E.C."/>
            <person name="Weisblat D.A."/>
            <person name="Putnam N.H."/>
            <person name="Rokhsar D.S."/>
        </authorList>
    </citation>
    <scope>NUCLEOTIDE SEQUENCE</scope>
</reference>
<dbReference type="CTD" id="20209098"/>
<dbReference type="OrthoDB" id="10243531at2759"/>
<dbReference type="RefSeq" id="XP_009011411.1">
    <property type="nucleotide sequence ID" value="XM_009013163.1"/>
</dbReference>
<sequence>MDNNLITCCCGKQCKSRKNLRMHQPSDSIDVIINKYRHGKDTTTIIFASPTGISIIDLVNRYVMKETPLPRIKLSKTSIQWSEANAYFHSQRSALQNIADIDNFTTSFQS</sequence>
<accession>T1FJU9</accession>
<dbReference type="KEGG" id="hro:HELRODRAFT_183569"/>
<dbReference type="EnsemblMetazoa" id="HelroT183569">
    <property type="protein sequence ID" value="HelroP183569"/>
    <property type="gene ID" value="HelroG183569"/>
</dbReference>
<dbReference type="AlphaFoldDB" id="T1FJU9"/>
<dbReference type="EMBL" id="KB095865">
    <property type="protein sequence ID" value="ESO10473.1"/>
    <property type="molecule type" value="Genomic_DNA"/>
</dbReference>
<gene>
    <name evidence="2" type="primary">20209098</name>
    <name evidence="1" type="ORF">HELRODRAFT_183569</name>
</gene>
<reference evidence="3" key="1">
    <citation type="submission" date="2012-12" db="EMBL/GenBank/DDBJ databases">
        <authorList>
            <person name="Hellsten U."/>
            <person name="Grimwood J."/>
            <person name="Chapman J.A."/>
            <person name="Shapiro H."/>
            <person name="Aerts A."/>
            <person name="Otillar R.P."/>
            <person name="Terry A.Y."/>
            <person name="Boore J.L."/>
            <person name="Simakov O."/>
            <person name="Marletaz F."/>
            <person name="Cho S.-J."/>
            <person name="Edsinger-Gonzales E."/>
            <person name="Havlak P."/>
            <person name="Kuo D.-H."/>
            <person name="Larsson T."/>
            <person name="Lv J."/>
            <person name="Arendt D."/>
            <person name="Savage R."/>
            <person name="Osoegawa K."/>
            <person name="de Jong P."/>
            <person name="Lindberg D.R."/>
            <person name="Seaver E.C."/>
            <person name="Weisblat D.A."/>
            <person name="Putnam N.H."/>
            <person name="Grigoriev I.V."/>
            <person name="Rokhsar D.S."/>
        </authorList>
    </citation>
    <scope>NUCLEOTIDE SEQUENCE</scope>
</reference>
<dbReference type="Proteomes" id="UP000015101">
    <property type="component" value="Unassembled WGS sequence"/>
</dbReference>
<evidence type="ECO:0000313" key="2">
    <source>
        <dbReference type="EnsemblMetazoa" id="HelroP183569"/>
    </source>
</evidence>
<keyword evidence="3" id="KW-1185">Reference proteome</keyword>
<organism evidence="2 3">
    <name type="scientific">Helobdella robusta</name>
    <name type="common">Californian leech</name>
    <dbReference type="NCBI Taxonomy" id="6412"/>
    <lineage>
        <taxon>Eukaryota</taxon>
        <taxon>Metazoa</taxon>
        <taxon>Spiralia</taxon>
        <taxon>Lophotrochozoa</taxon>
        <taxon>Annelida</taxon>
        <taxon>Clitellata</taxon>
        <taxon>Hirudinea</taxon>
        <taxon>Rhynchobdellida</taxon>
        <taxon>Glossiphoniidae</taxon>
        <taxon>Helobdella</taxon>
    </lineage>
</organism>
<reference evidence="2" key="3">
    <citation type="submission" date="2015-06" db="UniProtKB">
        <authorList>
            <consortium name="EnsemblMetazoa"/>
        </authorList>
    </citation>
    <scope>IDENTIFICATION</scope>
</reference>
<name>T1FJU9_HELRO</name>
<dbReference type="GeneID" id="20209098"/>